<feature type="transmembrane region" description="Helical" evidence="8">
    <location>
        <begin position="123"/>
        <end position="142"/>
    </location>
</feature>
<dbReference type="RefSeq" id="WP_309851016.1">
    <property type="nucleotide sequence ID" value="NZ_BAAAIU010000003.1"/>
</dbReference>
<feature type="transmembrane region" description="Helical" evidence="8">
    <location>
        <begin position="34"/>
        <end position="53"/>
    </location>
</feature>
<evidence type="ECO:0000256" key="4">
    <source>
        <dbReference type="ARBA" id="ARBA00022475"/>
    </source>
</evidence>
<dbReference type="Proteomes" id="UP001247307">
    <property type="component" value="Unassembled WGS sequence"/>
</dbReference>
<evidence type="ECO:0000256" key="7">
    <source>
        <dbReference type="ARBA" id="ARBA00023136"/>
    </source>
</evidence>
<keyword evidence="7 8" id="KW-0472">Membrane</keyword>
<feature type="transmembrane region" description="Helical" evidence="8">
    <location>
        <begin position="252"/>
        <end position="273"/>
    </location>
</feature>
<name>A0AAE3YHA4_9MICC</name>
<evidence type="ECO:0000313" key="9">
    <source>
        <dbReference type="EMBL" id="MDR6892272.1"/>
    </source>
</evidence>
<organism evidence="9 10">
    <name type="scientific">Falsarthrobacter nasiphocae</name>
    <dbReference type="NCBI Taxonomy" id="189863"/>
    <lineage>
        <taxon>Bacteria</taxon>
        <taxon>Bacillati</taxon>
        <taxon>Actinomycetota</taxon>
        <taxon>Actinomycetes</taxon>
        <taxon>Micrococcales</taxon>
        <taxon>Micrococcaceae</taxon>
        <taxon>Falsarthrobacter</taxon>
    </lineage>
</organism>
<dbReference type="PANTHER" id="PTHR36838">
    <property type="entry name" value="AUXIN EFFLUX CARRIER FAMILY PROTEIN"/>
    <property type="match status" value="1"/>
</dbReference>
<dbReference type="InterPro" id="IPR038770">
    <property type="entry name" value="Na+/solute_symporter_sf"/>
</dbReference>
<evidence type="ECO:0000256" key="1">
    <source>
        <dbReference type="ARBA" id="ARBA00004651"/>
    </source>
</evidence>
<evidence type="ECO:0000256" key="6">
    <source>
        <dbReference type="ARBA" id="ARBA00022989"/>
    </source>
</evidence>
<evidence type="ECO:0000256" key="5">
    <source>
        <dbReference type="ARBA" id="ARBA00022692"/>
    </source>
</evidence>
<comment type="subcellular location">
    <subcellularLocation>
        <location evidence="1">Cell membrane</location>
        <topology evidence="1">Multi-pass membrane protein</topology>
    </subcellularLocation>
</comment>
<dbReference type="PANTHER" id="PTHR36838:SF1">
    <property type="entry name" value="SLR1864 PROTEIN"/>
    <property type="match status" value="1"/>
</dbReference>
<feature type="transmembrane region" description="Helical" evidence="8">
    <location>
        <begin position="285"/>
        <end position="304"/>
    </location>
</feature>
<gene>
    <name evidence="9" type="ORF">J2S35_001212</name>
</gene>
<keyword evidence="6 8" id="KW-1133">Transmembrane helix</keyword>
<dbReference type="Gene3D" id="1.20.1530.20">
    <property type="match status" value="1"/>
</dbReference>
<keyword evidence="4" id="KW-1003">Cell membrane</keyword>
<dbReference type="GO" id="GO:0055085">
    <property type="term" value="P:transmembrane transport"/>
    <property type="evidence" value="ECO:0007669"/>
    <property type="project" value="InterPro"/>
</dbReference>
<keyword evidence="3" id="KW-0813">Transport</keyword>
<keyword evidence="10" id="KW-1185">Reference proteome</keyword>
<evidence type="ECO:0000313" key="10">
    <source>
        <dbReference type="Proteomes" id="UP001247307"/>
    </source>
</evidence>
<evidence type="ECO:0000256" key="8">
    <source>
        <dbReference type="SAM" id="Phobius"/>
    </source>
</evidence>
<proteinExistence type="inferred from homology"/>
<dbReference type="AlphaFoldDB" id="A0AAE3YHA4"/>
<dbReference type="Pfam" id="PF03547">
    <property type="entry name" value="Mem_trans"/>
    <property type="match status" value="1"/>
</dbReference>
<evidence type="ECO:0000256" key="2">
    <source>
        <dbReference type="ARBA" id="ARBA00010145"/>
    </source>
</evidence>
<dbReference type="GO" id="GO:0005886">
    <property type="term" value="C:plasma membrane"/>
    <property type="evidence" value="ECO:0007669"/>
    <property type="project" value="UniProtKB-SubCell"/>
</dbReference>
<evidence type="ECO:0000256" key="3">
    <source>
        <dbReference type="ARBA" id="ARBA00022448"/>
    </source>
</evidence>
<sequence length="305" mass="32229">MLKVVEGYAIIWLVIAVGYILGKRNLLGEGAQPMLGRLAFWVTGPAIMFQMLSTADLKAVFGAPLTIAATSSAIAWAIMFAWFRARRRPADEAVIGALTGSYANVGNLGLPFAAFVLGSPSYLVAPMIFQFVLLQPLTVILMDTTAPGRSRNPLRVIVQLLLNPMIWGTILGIVISLARIDLPDVITEPVHLLAAAQVPVLLLGFGISLVGARLFGARAGRTDIVAASIMKIVGMPLIAWLMTLAMGLDAEATFIIVSLAALPSAQNVFVTATRYGVATAHARQTVLLTTVASAPIMIGLAGLLT</sequence>
<feature type="transmembrane region" description="Helical" evidence="8">
    <location>
        <begin position="154"/>
        <end position="178"/>
    </location>
</feature>
<reference evidence="9" key="1">
    <citation type="submission" date="2023-07" db="EMBL/GenBank/DDBJ databases">
        <title>Sequencing the genomes of 1000 actinobacteria strains.</title>
        <authorList>
            <person name="Klenk H.-P."/>
        </authorList>
    </citation>
    <scope>NUCLEOTIDE SEQUENCE</scope>
    <source>
        <strain evidence="9">DSM 13988</strain>
    </source>
</reference>
<feature type="transmembrane region" description="Helical" evidence="8">
    <location>
        <begin position="59"/>
        <end position="83"/>
    </location>
</feature>
<keyword evidence="5 8" id="KW-0812">Transmembrane</keyword>
<feature type="transmembrane region" description="Helical" evidence="8">
    <location>
        <begin position="6"/>
        <end position="22"/>
    </location>
</feature>
<feature type="transmembrane region" description="Helical" evidence="8">
    <location>
        <begin position="95"/>
        <end position="117"/>
    </location>
</feature>
<feature type="transmembrane region" description="Helical" evidence="8">
    <location>
        <begin position="190"/>
        <end position="212"/>
    </location>
</feature>
<protein>
    <submittedName>
        <fullName evidence="9">Permease</fullName>
    </submittedName>
</protein>
<comment type="caution">
    <text evidence="9">The sequence shown here is derived from an EMBL/GenBank/DDBJ whole genome shotgun (WGS) entry which is preliminary data.</text>
</comment>
<accession>A0AAE3YHA4</accession>
<dbReference type="EMBL" id="JAVDUI010000001">
    <property type="protein sequence ID" value="MDR6892272.1"/>
    <property type="molecule type" value="Genomic_DNA"/>
</dbReference>
<dbReference type="InterPro" id="IPR004776">
    <property type="entry name" value="Mem_transp_PIN-like"/>
</dbReference>
<feature type="transmembrane region" description="Helical" evidence="8">
    <location>
        <begin position="224"/>
        <end position="246"/>
    </location>
</feature>
<comment type="similarity">
    <text evidence="2">Belongs to the auxin efflux carrier (TC 2.A.69) family.</text>
</comment>